<dbReference type="CDD" id="cd02869">
    <property type="entry name" value="PseudoU_synth_RluA_like"/>
    <property type="match status" value="1"/>
</dbReference>
<dbReference type="GO" id="GO:0000455">
    <property type="term" value="P:enzyme-directed rRNA pseudouridine synthesis"/>
    <property type="evidence" value="ECO:0007669"/>
    <property type="project" value="UniProtKB-ARBA"/>
</dbReference>
<sequence length="300" mass="34184">MIKRLIVDKESEDTRLDVYLFQEDGEKSRSHYQKIIAEGMVLVNGKKTKSNYKVKTFDQVEVEHGEEKQGNLIKEDIELCILYEDEDILVVNKPQNMVVHPAPGSESGTLVNGLLNHCESLSTINGDNRPGIVHRIDKDTSGILVVAKNDYAHIKLSEQLRQHSMKRIYVALCEGVIKENSITIDKPIGRDKKNRLKKAIDSEGREAVTHVTVMETFDNYTLVQCRLETGRTHQIRVHMASIGHPIVGDPLYGFKKQKFKLEGQVLHAMVLGFIHPKTGEYMEFSSEIPEYFKELLRKIS</sequence>
<evidence type="ECO:0000256" key="7">
    <source>
        <dbReference type="RuleBase" id="RU362028"/>
    </source>
</evidence>
<dbReference type="InterPro" id="IPR006224">
    <property type="entry name" value="PsdUridine_synth_RluA-like_CS"/>
</dbReference>
<evidence type="ECO:0000256" key="6">
    <source>
        <dbReference type="PROSITE-ProRule" id="PRU00182"/>
    </source>
</evidence>
<dbReference type="PROSITE" id="PS50889">
    <property type="entry name" value="S4"/>
    <property type="match status" value="1"/>
</dbReference>
<comment type="catalytic activity">
    <reaction evidence="1 7">
        <text>a uridine in RNA = a pseudouridine in RNA</text>
        <dbReference type="Rhea" id="RHEA:48348"/>
        <dbReference type="Rhea" id="RHEA-COMP:12068"/>
        <dbReference type="Rhea" id="RHEA-COMP:12069"/>
        <dbReference type="ChEBI" id="CHEBI:65314"/>
        <dbReference type="ChEBI" id="CHEBI:65315"/>
    </reaction>
</comment>
<dbReference type="Gene3D" id="3.30.2350.10">
    <property type="entry name" value="Pseudouridine synthase"/>
    <property type="match status" value="1"/>
</dbReference>
<evidence type="ECO:0000256" key="5">
    <source>
        <dbReference type="PIRSR" id="PIRSR606225-1"/>
    </source>
</evidence>
<evidence type="ECO:0000256" key="4">
    <source>
        <dbReference type="ARBA" id="ARBA00023235"/>
    </source>
</evidence>
<evidence type="ECO:0000313" key="10">
    <source>
        <dbReference type="Proteomes" id="UP000183952"/>
    </source>
</evidence>
<dbReference type="InterPro" id="IPR002942">
    <property type="entry name" value="S4_RNA-bd"/>
</dbReference>
<evidence type="ECO:0000259" key="8">
    <source>
        <dbReference type="SMART" id="SM00363"/>
    </source>
</evidence>
<dbReference type="PANTHER" id="PTHR21600:SF44">
    <property type="entry name" value="RIBOSOMAL LARGE SUBUNIT PSEUDOURIDINE SYNTHASE D"/>
    <property type="match status" value="1"/>
</dbReference>
<dbReference type="PROSITE" id="PS01129">
    <property type="entry name" value="PSI_RLU"/>
    <property type="match status" value="1"/>
</dbReference>
<dbReference type="GO" id="GO:0120159">
    <property type="term" value="F:rRNA pseudouridine synthase activity"/>
    <property type="evidence" value="ECO:0007669"/>
    <property type="project" value="UniProtKB-ARBA"/>
</dbReference>
<dbReference type="OrthoDB" id="9807829at2"/>
<comment type="similarity">
    <text evidence="2 7">Belongs to the pseudouridine synthase RluA family.</text>
</comment>
<comment type="function">
    <text evidence="7">Responsible for synthesis of pseudouridine from uracil.</text>
</comment>
<feature type="domain" description="RNA-binding S4" evidence="8">
    <location>
        <begin position="14"/>
        <end position="78"/>
    </location>
</feature>
<evidence type="ECO:0000256" key="2">
    <source>
        <dbReference type="ARBA" id="ARBA00010876"/>
    </source>
</evidence>
<dbReference type="EMBL" id="FRAD01000005">
    <property type="protein sequence ID" value="SHJ66789.1"/>
    <property type="molecule type" value="Genomic_DNA"/>
</dbReference>
<dbReference type="SUPFAM" id="SSF55174">
    <property type="entry name" value="Alpha-L RNA-binding motif"/>
    <property type="match status" value="1"/>
</dbReference>
<evidence type="ECO:0000256" key="1">
    <source>
        <dbReference type="ARBA" id="ARBA00000073"/>
    </source>
</evidence>
<dbReference type="PANTHER" id="PTHR21600">
    <property type="entry name" value="MITOCHONDRIAL RNA PSEUDOURIDINE SYNTHASE"/>
    <property type="match status" value="1"/>
</dbReference>
<dbReference type="Pfam" id="PF01479">
    <property type="entry name" value="S4"/>
    <property type="match status" value="1"/>
</dbReference>
<dbReference type="Pfam" id="PF00849">
    <property type="entry name" value="PseudoU_synth_2"/>
    <property type="match status" value="1"/>
</dbReference>
<dbReference type="CDD" id="cd00165">
    <property type="entry name" value="S4"/>
    <property type="match status" value="1"/>
</dbReference>
<accession>A0A1M6L6V0</accession>
<organism evidence="9 10">
    <name type="scientific">Hathewaya proteolytica DSM 3090</name>
    <dbReference type="NCBI Taxonomy" id="1121331"/>
    <lineage>
        <taxon>Bacteria</taxon>
        <taxon>Bacillati</taxon>
        <taxon>Bacillota</taxon>
        <taxon>Clostridia</taxon>
        <taxon>Eubacteriales</taxon>
        <taxon>Clostridiaceae</taxon>
        <taxon>Hathewaya</taxon>
    </lineage>
</organism>
<dbReference type="SUPFAM" id="SSF55120">
    <property type="entry name" value="Pseudouridine synthase"/>
    <property type="match status" value="1"/>
</dbReference>
<dbReference type="Proteomes" id="UP000183952">
    <property type="component" value="Unassembled WGS sequence"/>
</dbReference>
<dbReference type="EC" id="5.4.99.-" evidence="7"/>
<name>A0A1M6L6V0_9CLOT</name>
<dbReference type="InterPro" id="IPR050188">
    <property type="entry name" value="RluA_PseudoU_synthase"/>
</dbReference>
<dbReference type="AlphaFoldDB" id="A0A1M6L6V0"/>
<keyword evidence="10" id="KW-1185">Reference proteome</keyword>
<dbReference type="InterPro" id="IPR006225">
    <property type="entry name" value="PsdUridine_synth_RluC/D"/>
</dbReference>
<dbReference type="InterPro" id="IPR006145">
    <property type="entry name" value="PsdUridine_synth_RsuA/RluA"/>
</dbReference>
<dbReference type="NCBIfam" id="TIGR00005">
    <property type="entry name" value="rluA_subfam"/>
    <property type="match status" value="1"/>
</dbReference>
<keyword evidence="3 6" id="KW-0694">RNA-binding</keyword>
<dbReference type="InterPro" id="IPR036986">
    <property type="entry name" value="S4_RNA-bd_sf"/>
</dbReference>
<feature type="active site" evidence="5">
    <location>
        <position position="137"/>
    </location>
</feature>
<gene>
    <name evidence="9" type="ORF">SAMN02745248_00642</name>
</gene>
<evidence type="ECO:0000313" key="9">
    <source>
        <dbReference type="EMBL" id="SHJ66789.1"/>
    </source>
</evidence>
<dbReference type="SMART" id="SM00363">
    <property type="entry name" value="S4"/>
    <property type="match status" value="1"/>
</dbReference>
<dbReference type="RefSeq" id="WP_072902270.1">
    <property type="nucleotide sequence ID" value="NZ_FRAD01000005.1"/>
</dbReference>
<reference evidence="9 10" key="1">
    <citation type="submission" date="2016-11" db="EMBL/GenBank/DDBJ databases">
        <authorList>
            <person name="Jaros S."/>
            <person name="Januszkiewicz K."/>
            <person name="Wedrychowicz H."/>
        </authorList>
    </citation>
    <scope>NUCLEOTIDE SEQUENCE [LARGE SCALE GENOMIC DNA]</scope>
    <source>
        <strain evidence="9 10">DSM 3090</strain>
    </source>
</reference>
<dbReference type="InterPro" id="IPR020103">
    <property type="entry name" value="PsdUridine_synth_cat_dom_sf"/>
</dbReference>
<dbReference type="STRING" id="1121331.SAMN02745248_00642"/>
<dbReference type="Gene3D" id="3.10.290.10">
    <property type="entry name" value="RNA-binding S4 domain"/>
    <property type="match status" value="1"/>
</dbReference>
<proteinExistence type="inferred from homology"/>
<dbReference type="FunFam" id="3.30.2350.10:FF:000006">
    <property type="entry name" value="Pseudouridine synthase"/>
    <property type="match status" value="1"/>
</dbReference>
<evidence type="ECO:0000256" key="3">
    <source>
        <dbReference type="ARBA" id="ARBA00022884"/>
    </source>
</evidence>
<protein>
    <recommendedName>
        <fullName evidence="7">Pseudouridine synthase</fullName>
        <ecNumber evidence="7">5.4.99.-</ecNumber>
    </recommendedName>
</protein>
<dbReference type="GO" id="GO:0003723">
    <property type="term" value="F:RNA binding"/>
    <property type="evidence" value="ECO:0007669"/>
    <property type="project" value="UniProtKB-KW"/>
</dbReference>
<keyword evidence="4 7" id="KW-0413">Isomerase</keyword>